<accession>A0AAN8G983</accession>
<dbReference type="AlphaFoldDB" id="A0AAN8G983"/>
<name>A0AAN8G983_PATCE</name>
<dbReference type="EMBL" id="JAZGQO010000021">
    <property type="protein sequence ID" value="KAK6166221.1"/>
    <property type="molecule type" value="Genomic_DNA"/>
</dbReference>
<reference evidence="1 2" key="1">
    <citation type="submission" date="2024-01" db="EMBL/GenBank/DDBJ databases">
        <title>The genome of the rayed Mediterranean limpet Patella caerulea (Linnaeus, 1758).</title>
        <authorList>
            <person name="Anh-Thu Weber A."/>
            <person name="Halstead-Nussloch G."/>
        </authorList>
    </citation>
    <scope>NUCLEOTIDE SEQUENCE [LARGE SCALE GENOMIC DNA]</scope>
    <source>
        <strain evidence="1">AATW-2023a</strain>
        <tissue evidence="1">Whole specimen</tissue>
    </source>
</reference>
<keyword evidence="2" id="KW-1185">Reference proteome</keyword>
<sequence>MDYNDGVSGRRSVYAIQLKLCMRTHAKLPSFVNPERIAFYSYLFYPCCGIKARDSEVGDKARRLVTFYPCCWIKARDSKAGDKAKRLVTLNIIVACDFPVYASYDFYVEPHTSVSA</sequence>
<protein>
    <submittedName>
        <fullName evidence="1">Uncharacterized protein</fullName>
    </submittedName>
</protein>
<proteinExistence type="predicted"/>
<dbReference type="Proteomes" id="UP001347796">
    <property type="component" value="Unassembled WGS sequence"/>
</dbReference>
<evidence type="ECO:0000313" key="2">
    <source>
        <dbReference type="Proteomes" id="UP001347796"/>
    </source>
</evidence>
<gene>
    <name evidence="1" type="ORF">SNE40_022970</name>
</gene>
<evidence type="ECO:0000313" key="1">
    <source>
        <dbReference type="EMBL" id="KAK6166221.1"/>
    </source>
</evidence>
<organism evidence="1 2">
    <name type="scientific">Patella caerulea</name>
    <name type="common">Rayed Mediterranean limpet</name>
    <dbReference type="NCBI Taxonomy" id="87958"/>
    <lineage>
        <taxon>Eukaryota</taxon>
        <taxon>Metazoa</taxon>
        <taxon>Spiralia</taxon>
        <taxon>Lophotrochozoa</taxon>
        <taxon>Mollusca</taxon>
        <taxon>Gastropoda</taxon>
        <taxon>Patellogastropoda</taxon>
        <taxon>Patelloidea</taxon>
        <taxon>Patellidae</taxon>
        <taxon>Patella</taxon>
    </lineage>
</organism>
<comment type="caution">
    <text evidence="1">The sequence shown here is derived from an EMBL/GenBank/DDBJ whole genome shotgun (WGS) entry which is preliminary data.</text>
</comment>